<sequence length="103" mass="11423">MTARQTAVARTSPIVGEPTTVLSRPSQVLAREPVVASATDFAKAHNPMVLFDLLGYAEYPDELLYGYEPRDILKNTLTSVIQDQDPKMMTDAELEKLRADATR</sequence>
<dbReference type="HOGENOM" id="CLU_2266496_0_0_1"/>
<accession>B4GE53</accession>
<proteinExistence type="predicted"/>
<evidence type="ECO:0000313" key="2">
    <source>
        <dbReference type="Proteomes" id="UP000008744"/>
    </source>
</evidence>
<protein>
    <submittedName>
        <fullName evidence="1">GL21955</fullName>
    </submittedName>
</protein>
<organism evidence="2">
    <name type="scientific">Drosophila persimilis</name>
    <name type="common">Fruit fly</name>
    <dbReference type="NCBI Taxonomy" id="7234"/>
    <lineage>
        <taxon>Eukaryota</taxon>
        <taxon>Metazoa</taxon>
        <taxon>Ecdysozoa</taxon>
        <taxon>Arthropoda</taxon>
        <taxon>Hexapoda</taxon>
        <taxon>Insecta</taxon>
        <taxon>Pterygota</taxon>
        <taxon>Neoptera</taxon>
        <taxon>Endopterygota</taxon>
        <taxon>Diptera</taxon>
        <taxon>Brachycera</taxon>
        <taxon>Muscomorpha</taxon>
        <taxon>Ephydroidea</taxon>
        <taxon>Drosophilidae</taxon>
        <taxon>Drosophila</taxon>
        <taxon>Sophophora</taxon>
    </lineage>
</organism>
<dbReference type="AlphaFoldDB" id="B4GE53"/>
<evidence type="ECO:0000313" key="1">
    <source>
        <dbReference type="EMBL" id="EDW33888.1"/>
    </source>
</evidence>
<keyword evidence="2" id="KW-1185">Reference proteome</keyword>
<name>B4GE53_DROPE</name>
<gene>
    <name evidence="1" type="primary">Dper\GL21955</name>
    <name evidence="1" type="ORF">Dper_GL21955</name>
</gene>
<dbReference type="Proteomes" id="UP000008744">
    <property type="component" value="Unassembled WGS sequence"/>
</dbReference>
<reference evidence="1 2" key="1">
    <citation type="journal article" date="2007" name="Nature">
        <title>Evolution of genes and genomes on the Drosophila phylogeny.</title>
        <authorList>
            <consortium name="Drosophila 12 Genomes Consortium"/>
            <person name="Clark A.G."/>
            <person name="Eisen M.B."/>
            <person name="Smith D.R."/>
            <person name="Bergman C.M."/>
            <person name="Oliver B."/>
            <person name="Markow T.A."/>
            <person name="Kaufman T.C."/>
            <person name="Kellis M."/>
            <person name="Gelbart W."/>
            <person name="Iyer V.N."/>
            <person name="Pollard D.A."/>
            <person name="Sackton T.B."/>
            <person name="Larracuente A.M."/>
            <person name="Singh N.D."/>
            <person name="Abad J.P."/>
            <person name="Abt D.N."/>
            <person name="Adryan B."/>
            <person name="Aguade M."/>
            <person name="Akashi H."/>
            <person name="Anderson W.W."/>
            <person name="Aquadro C.F."/>
            <person name="Ardell D.H."/>
            <person name="Arguello R."/>
            <person name="Artieri C.G."/>
            <person name="Barbash D.A."/>
            <person name="Barker D."/>
            <person name="Barsanti P."/>
            <person name="Batterham P."/>
            <person name="Batzoglou S."/>
            <person name="Begun D."/>
            <person name="Bhutkar A."/>
            <person name="Blanco E."/>
            <person name="Bosak S.A."/>
            <person name="Bradley R.K."/>
            <person name="Brand A.D."/>
            <person name="Brent M.R."/>
            <person name="Brooks A.N."/>
            <person name="Brown R.H."/>
            <person name="Butlin R.K."/>
            <person name="Caggese C."/>
            <person name="Calvi B.R."/>
            <person name="Bernardo de Carvalho A."/>
            <person name="Caspi A."/>
            <person name="Castrezana S."/>
            <person name="Celniker S.E."/>
            <person name="Chang J.L."/>
            <person name="Chapple C."/>
            <person name="Chatterji S."/>
            <person name="Chinwalla A."/>
            <person name="Civetta A."/>
            <person name="Clifton S.W."/>
            <person name="Comeron J.M."/>
            <person name="Costello J.C."/>
            <person name="Coyne J.A."/>
            <person name="Daub J."/>
            <person name="David R.G."/>
            <person name="Delcher A.L."/>
            <person name="Delehaunty K."/>
            <person name="Do C.B."/>
            <person name="Ebling H."/>
            <person name="Edwards K."/>
            <person name="Eickbush T."/>
            <person name="Evans J.D."/>
            <person name="Filipski A."/>
            <person name="Findeiss S."/>
            <person name="Freyhult E."/>
            <person name="Fulton L."/>
            <person name="Fulton R."/>
            <person name="Garcia A.C."/>
            <person name="Gardiner A."/>
            <person name="Garfield D.A."/>
            <person name="Garvin B.E."/>
            <person name="Gibson G."/>
            <person name="Gilbert D."/>
            <person name="Gnerre S."/>
            <person name="Godfrey J."/>
            <person name="Good R."/>
            <person name="Gotea V."/>
            <person name="Gravely B."/>
            <person name="Greenberg A.J."/>
            <person name="Griffiths-Jones S."/>
            <person name="Gross S."/>
            <person name="Guigo R."/>
            <person name="Gustafson E.A."/>
            <person name="Haerty W."/>
            <person name="Hahn M.W."/>
            <person name="Halligan D.L."/>
            <person name="Halpern A.L."/>
            <person name="Halter G.M."/>
            <person name="Han M.V."/>
            <person name="Heger A."/>
            <person name="Hillier L."/>
            <person name="Hinrichs A.S."/>
            <person name="Holmes I."/>
            <person name="Hoskins R.A."/>
            <person name="Hubisz M.J."/>
            <person name="Hultmark D."/>
            <person name="Huntley M.A."/>
            <person name="Jaffe D.B."/>
            <person name="Jagadeeshan S."/>
            <person name="Jeck W.R."/>
            <person name="Johnson J."/>
            <person name="Jones C.D."/>
            <person name="Jordan W.C."/>
            <person name="Karpen G.H."/>
            <person name="Kataoka E."/>
            <person name="Keightley P.D."/>
            <person name="Kheradpour P."/>
            <person name="Kirkness E.F."/>
            <person name="Koerich L.B."/>
            <person name="Kristiansen K."/>
            <person name="Kudrna D."/>
            <person name="Kulathinal R.J."/>
            <person name="Kumar S."/>
            <person name="Kwok R."/>
            <person name="Lander E."/>
            <person name="Langley C.H."/>
            <person name="Lapoint R."/>
            <person name="Lazzaro B.P."/>
            <person name="Lee S.J."/>
            <person name="Levesque L."/>
            <person name="Li R."/>
            <person name="Lin C.F."/>
            <person name="Lin M.F."/>
            <person name="Lindblad-Toh K."/>
            <person name="Llopart A."/>
            <person name="Long M."/>
            <person name="Low L."/>
            <person name="Lozovsky E."/>
            <person name="Lu J."/>
            <person name="Luo M."/>
            <person name="Machado C.A."/>
            <person name="Makalowski W."/>
            <person name="Marzo M."/>
            <person name="Matsuda M."/>
            <person name="Matzkin L."/>
            <person name="McAllister B."/>
            <person name="McBride C.S."/>
            <person name="McKernan B."/>
            <person name="McKernan K."/>
            <person name="Mendez-Lago M."/>
            <person name="Minx P."/>
            <person name="Mollenhauer M.U."/>
            <person name="Montooth K."/>
            <person name="Mount S.M."/>
            <person name="Mu X."/>
            <person name="Myers E."/>
            <person name="Negre B."/>
            <person name="Newfeld S."/>
            <person name="Nielsen R."/>
            <person name="Noor M.A."/>
            <person name="O'Grady P."/>
            <person name="Pachter L."/>
            <person name="Papaceit M."/>
            <person name="Parisi M.J."/>
            <person name="Parisi M."/>
            <person name="Parts L."/>
            <person name="Pedersen J.S."/>
            <person name="Pesole G."/>
            <person name="Phillippy A.M."/>
            <person name="Ponting C.P."/>
            <person name="Pop M."/>
            <person name="Porcelli D."/>
            <person name="Powell J.R."/>
            <person name="Prohaska S."/>
            <person name="Pruitt K."/>
            <person name="Puig M."/>
            <person name="Quesneville H."/>
            <person name="Ram K.R."/>
            <person name="Rand D."/>
            <person name="Rasmussen M.D."/>
            <person name="Reed L.K."/>
            <person name="Reenan R."/>
            <person name="Reily A."/>
            <person name="Remington K.A."/>
            <person name="Rieger T.T."/>
            <person name="Ritchie M.G."/>
            <person name="Robin C."/>
            <person name="Rogers Y.H."/>
            <person name="Rohde C."/>
            <person name="Rozas J."/>
            <person name="Rubenfield M.J."/>
            <person name="Ruiz A."/>
            <person name="Russo S."/>
            <person name="Salzberg S.L."/>
            <person name="Sanchez-Gracia A."/>
            <person name="Saranga D.J."/>
            <person name="Sato H."/>
            <person name="Schaeffer S.W."/>
            <person name="Schatz M.C."/>
            <person name="Schlenke T."/>
            <person name="Schwartz R."/>
            <person name="Segarra C."/>
            <person name="Singh R.S."/>
            <person name="Sirot L."/>
            <person name="Sirota M."/>
            <person name="Sisneros N.B."/>
            <person name="Smith C.D."/>
            <person name="Smith T.F."/>
            <person name="Spieth J."/>
            <person name="Stage D.E."/>
            <person name="Stark A."/>
            <person name="Stephan W."/>
            <person name="Strausberg R.L."/>
            <person name="Strempel S."/>
            <person name="Sturgill D."/>
            <person name="Sutton G."/>
            <person name="Sutton G.G."/>
            <person name="Tao W."/>
            <person name="Teichmann S."/>
            <person name="Tobari Y.N."/>
            <person name="Tomimura Y."/>
            <person name="Tsolas J.M."/>
            <person name="Valente V.L."/>
            <person name="Venter E."/>
            <person name="Venter J.C."/>
            <person name="Vicario S."/>
            <person name="Vieira F.G."/>
            <person name="Vilella A.J."/>
            <person name="Villasante A."/>
            <person name="Walenz B."/>
            <person name="Wang J."/>
            <person name="Wasserman M."/>
            <person name="Watts T."/>
            <person name="Wilson D."/>
            <person name="Wilson R.K."/>
            <person name="Wing R.A."/>
            <person name="Wolfner M.F."/>
            <person name="Wong A."/>
            <person name="Wong G.K."/>
            <person name="Wu C.I."/>
            <person name="Wu G."/>
            <person name="Yamamoto D."/>
            <person name="Yang H.P."/>
            <person name="Yang S.P."/>
            <person name="Yorke J.A."/>
            <person name="Yoshida K."/>
            <person name="Zdobnov E."/>
            <person name="Zhang P."/>
            <person name="Zhang Y."/>
            <person name="Zimin A.V."/>
            <person name="Baldwin J."/>
            <person name="Abdouelleil A."/>
            <person name="Abdulkadir J."/>
            <person name="Abebe A."/>
            <person name="Abera B."/>
            <person name="Abreu J."/>
            <person name="Acer S.C."/>
            <person name="Aftuck L."/>
            <person name="Alexander A."/>
            <person name="An P."/>
            <person name="Anderson E."/>
            <person name="Anderson S."/>
            <person name="Arachi H."/>
            <person name="Azer M."/>
            <person name="Bachantsang P."/>
            <person name="Barry A."/>
            <person name="Bayul T."/>
            <person name="Berlin A."/>
            <person name="Bessette D."/>
            <person name="Bloom T."/>
            <person name="Blye J."/>
            <person name="Boguslavskiy L."/>
            <person name="Bonnet C."/>
            <person name="Boukhgalter B."/>
            <person name="Bourzgui I."/>
            <person name="Brown A."/>
            <person name="Cahill P."/>
            <person name="Channer S."/>
            <person name="Cheshatsang Y."/>
            <person name="Chuda L."/>
            <person name="Citroen M."/>
            <person name="Collymore A."/>
            <person name="Cooke P."/>
            <person name="Costello M."/>
            <person name="D'Aco K."/>
            <person name="Daza R."/>
            <person name="De Haan G."/>
            <person name="DeGray S."/>
            <person name="DeMaso C."/>
            <person name="Dhargay N."/>
            <person name="Dooley K."/>
            <person name="Dooley E."/>
            <person name="Doricent M."/>
            <person name="Dorje P."/>
            <person name="Dorjee K."/>
            <person name="Dupes A."/>
            <person name="Elong R."/>
            <person name="Falk J."/>
            <person name="Farina A."/>
            <person name="Faro S."/>
            <person name="Ferguson D."/>
            <person name="Fisher S."/>
            <person name="Foley C.D."/>
            <person name="Franke A."/>
            <person name="Friedrich D."/>
            <person name="Gadbois L."/>
            <person name="Gearin G."/>
            <person name="Gearin C.R."/>
            <person name="Giannoukos G."/>
            <person name="Goode T."/>
            <person name="Graham J."/>
            <person name="Grandbois E."/>
            <person name="Grewal S."/>
            <person name="Gyaltsen K."/>
            <person name="Hafez N."/>
            <person name="Hagos B."/>
            <person name="Hall J."/>
            <person name="Henson C."/>
            <person name="Hollinger A."/>
            <person name="Honan T."/>
            <person name="Huard M.D."/>
            <person name="Hughes L."/>
            <person name="Hurhula B."/>
            <person name="Husby M.E."/>
            <person name="Kamat A."/>
            <person name="Kanga B."/>
            <person name="Kashin S."/>
            <person name="Khazanovich D."/>
            <person name="Kisner P."/>
            <person name="Lance K."/>
            <person name="Lara M."/>
            <person name="Lee W."/>
            <person name="Lennon N."/>
            <person name="Letendre F."/>
            <person name="LeVine R."/>
            <person name="Lipovsky A."/>
            <person name="Liu X."/>
            <person name="Liu J."/>
            <person name="Liu S."/>
            <person name="Lokyitsang T."/>
            <person name="Lokyitsang Y."/>
            <person name="Lubonja R."/>
            <person name="Lui A."/>
            <person name="MacDonald P."/>
            <person name="Magnisalis V."/>
            <person name="Maru K."/>
            <person name="Matthews C."/>
            <person name="McCusker W."/>
            <person name="McDonough S."/>
            <person name="Mehta T."/>
            <person name="Meldrim J."/>
            <person name="Meneus L."/>
            <person name="Mihai O."/>
            <person name="Mihalev A."/>
            <person name="Mihova T."/>
            <person name="Mittelman R."/>
            <person name="Mlenga V."/>
            <person name="Montmayeur A."/>
            <person name="Mulrain L."/>
            <person name="Navidi A."/>
            <person name="Naylor J."/>
            <person name="Negash T."/>
            <person name="Nguyen T."/>
            <person name="Nguyen N."/>
            <person name="Nicol R."/>
            <person name="Norbu C."/>
            <person name="Norbu N."/>
            <person name="Novod N."/>
            <person name="O'Neill B."/>
            <person name="Osman S."/>
            <person name="Markiewicz E."/>
            <person name="Oyono O.L."/>
            <person name="Patti C."/>
            <person name="Phunkhang P."/>
            <person name="Pierre F."/>
            <person name="Priest M."/>
            <person name="Raghuraman S."/>
            <person name="Rege F."/>
            <person name="Reyes R."/>
            <person name="Rise C."/>
            <person name="Rogov P."/>
            <person name="Ross K."/>
            <person name="Ryan E."/>
            <person name="Settipalli S."/>
            <person name="Shea T."/>
            <person name="Sherpa N."/>
            <person name="Shi L."/>
            <person name="Shih D."/>
            <person name="Sparrow T."/>
            <person name="Spaulding J."/>
            <person name="Stalker J."/>
            <person name="Stange-Thomann N."/>
            <person name="Stavropoulos S."/>
            <person name="Stone C."/>
            <person name="Strader C."/>
            <person name="Tesfaye S."/>
            <person name="Thomson T."/>
            <person name="Thoulutsang Y."/>
            <person name="Thoulutsang D."/>
            <person name="Topham K."/>
            <person name="Topping I."/>
            <person name="Tsamla T."/>
            <person name="Vassiliev H."/>
            <person name="Vo A."/>
            <person name="Wangchuk T."/>
            <person name="Wangdi T."/>
            <person name="Weiand M."/>
            <person name="Wilkinson J."/>
            <person name="Wilson A."/>
            <person name="Yadav S."/>
            <person name="Young G."/>
            <person name="Yu Q."/>
            <person name="Zembek L."/>
            <person name="Zhong D."/>
            <person name="Zimmer A."/>
            <person name="Zwirko Z."/>
            <person name="Jaffe D.B."/>
            <person name="Alvarez P."/>
            <person name="Brockman W."/>
            <person name="Butler J."/>
            <person name="Chin C."/>
            <person name="Gnerre S."/>
            <person name="Grabherr M."/>
            <person name="Kleber M."/>
            <person name="Mauceli E."/>
            <person name="MacCallum I."/>
        </authorList>
    </citation>
    <scope>NUCLEOTIDE SEQUENCE [LARGE SCALE GENOMIC DNA]</scope>
    <source>
        <strain evidence="2">MSH-3 / Tucson 14011-0111.49</strain>
    </source>
</reference>
<dbReference type="EMBL" id="CH479182">
    <property type="protein sequence ID" value="EDW33888.1"/>
    <property type="molecule type" value="Genomic_DNA"/>
</dbReference>